<evidence type="ECO:0000313" key="4">
    <source>
        <dbReference type="EMBL" id="MBB4888393.1"/>
    </source>
</evidence>
<dbReference type="PANTHER" id="PTHR23088:SF27">
    <property type="entry name" value="DEAMINATED GLUTATHIONE AMIDASE"/>
    <property type="match status" value="1"/>
</dbReference>
<gene>
    <name evidence="4" type="ORF">FHS38_004462</name>
</gene>
<evidence type="ECO:0000256" key="1">
    <source>
        <dbReference type="ARBA" id="ARBA00010613"/>
    </source>
</evidence>
<dbReference type="PANTHER" id="PTHR23088">
    <property type="entry name" value="NITRILASE-RELATED"/>
    <property type="match status" value="1"/>
</dbReference>
<dbReference type="AlphaFoldDB" id="A0A7W7PGM6"/>
<dbReference type="Gene3D" id="3.60.110.10">
    <property type="entry name" value="Carbon-nitrogen hydrolase"/>
    <property type="match status" value="1"/>
</dbReference>
<keyword evidence="4" id="KW-0378">Hydrolase</keyword>
<dbReference type="GO" id="GO:0016787">
    <property type="term" value="F:hydrolase activity"/>
    <property type="evidence" value="ECO:0007669"/>
    <property type="project" value="UniProtKB-KW"/>
</dbReference>
<dbReference type="InterPro" id="IPR003010">
    <property type="entry name" value="C-N_Hydrolase"/>
</dbReference>
<dbReference type="Proteomes" id="UP000556436">
    <property type="component" value="Unassembled WGS sequence"/>
</dbReference>
<comment type="similarity">
    <text evidence="1">Belongs to the carbon-nitrogen hydrolase superfamily. NIT1/NIT2 family.</text>
</comment>
<evidence type="ECO:0000259" key="3">
    <source>
        <dbReference type="PROSITE" id="PS50263"/>
    </source>
</evidence>
<feature type="domain" description="CN hydrolase" evidence="3">
    <location>
        <begin position="19"/>
        <end position="264"/>
    </location>
</feature>
<dbReference type="EMBL" id="JACHJG010000009">
    <property type="protein sequence ID" value="MBB4888393.1"/>
    <property type="molecule type" value="Genomic_DNA"/>
</dbReference>
<dbReference type="RefSeq" id="WP_184735965.1">
    <property type="nucleotide sequence ID" value="NZ_BMRW01000007.1"/>
</dbReference>
<evidence type="ECO:0000313" key="5">
    <source>
        <dbReference type="Proteomes" id="UP000556436"/>
    </source>
</evidence>
<feature type="region of interest" description="Disordered" evidence="2">
    <location>
        <begin position="296"/>
        <end position="337"/>
    </location>
</feature>
<sequence>MPMNRSVPRPPFPLPPAPLWIAVVQARSSPGDVAANARTAAAHITRAAEGGASLVVLPELFLPSYDLPAIAAAPDRHVVPTTPRGTVPDGRLDPVREAAAGAGVLVLIGAAVGHPGRSPKIATLAADPTGHTSVVYCKQHLWGEEAAFFTPGHRGVSLDLDGWILGLGICYDASFPEHGRAAALDGAHAYVCPSAFAAGRQTRAEIYHRARALENTMFSVMANPVGRHGAYAFTGGSSVYSPVGQVITKATRPRERVLIACLAPQRLADARAHLRMPLECDVPAGPKPHRITYRLGTSPARPGAGARQRPGASGQAAPEAETVFPRVVDEGDAMGGE</sequence>
<protein>
    <submittedName>
        <fullName evidence="4">Putative amidohydrolase</fullName>
    </submittedName>
</protein>
<organism evidence="4 5">
    <name type="scientific">Streptomyces netropsis</name>
    <name type="common">Streptoverticillium netropsis</name>
    <dbReference type="NCBI Taxonomy" id="55404"/>
    <lineage>
        <taxon>Bacteria</taxon>
        <taxon>Bacillati</taxon>
        <taxon>Actinomycetota</taxon>
        <taxon>Actinomycetes</taxon>
        <taxon>Kitasatosporales</taxon>
        <taxon>Streptomycetaceae</taxon>
        <taxon>Streptomyces</taxon>
    </lineage>
</organism>
<dbReference type="SUPFAM" id="SSF56317">
    <property type="entry name" value="Carbon-nitrogen hydrolase"/>
    <property type="match status" value="1"/>
</dbReference>
<keyword evidence="5" id="KW-1185">Reference proteome</keyword>
<dbReference type="CDD" id="cd07197">
    <property type="entry name" value="nitrilase"/>
    <property type="match status" value="1"/>
</dbReference>
<comment type="caution">
    <text evidence="4">The sequence shown here is derived from an EMBL/GenBank/DDBJ whole genome shotgun (WGS) entry which is preliminary data.</text>
</comment>
<accession>A0A7W7PGM6</accession>
<reference evidence="4 5" key="1">
    <citation type="submission" date="2020-08" db="EMBL/GenBank/DDBJ databases">
        <title>Genomic Encyclopedia of Type Strains, Phase III (KMG-III): the genomes of soil and plant-associated and newly described type strains.</title>
        <authorList>
            <person name="Whitman W."/>
        </authorList>
    </citation>
    <scope>NUCLEOTIDE SEQUENCE [LARGE SCALE GENOMIC DNA]</scope>
    <source>
        <strain evidence="4 5">CECT 3265</strain>
    </source>
</reference>
<proteinExistence type="inferred from homology"/>
<dbReference type="PROSITE" id="PS50263">
    <property type="entry name" value="CN_HYDROLASE"/>
    <property type="match status" value="1"/>
</dbReference>
<evidence type="ECO:0000256" key="2">
    <source>
        <dbReference type="SAM" id="MobiDB-lite"/>
    </source>
</evidence>
<dbReference type="Pfam" id="PF00795">
    <property type="entry name" value="CN_hydrolase"/>
    <property type="match status" value="1"/>
</dbReference>
<dbReference type="InterPro" id="IPR036526">
    <property type="entry name" value="C-N_Hydrolase_sf"/>
</dbReference>
<name>A0A7W7PGM6_STRNE</name>